<dbReference type="InterPro" id="IPR045892">
    <property type="entry name" value="CrtISO-like"/>
</dbReference>
<protein>
    <submittedName>
        <fullName evidence="2">NAD(P)/FAD-dependent oxidoreductase</fullName>
    </submittedName>
</protein>
<dbReference type="KEGG" id="tsin:OXH18_18620"/>
<evidence type="ECO:0000259" key="1">
    <source>
        <dbReference type="Pfam" id="PF01593"/>
    </source>
</evidence>
<dbReference type="InterPro" id="IPR036188">
    <property type="entry name" value="FAD/NAD-bd_sf"/>
</dbReference>
<dbReference type="SUPFAM" id="SSF51905">
    <property type="entry name" value="FAD/NAD(P)-binding domain"/>
    <property type="match status" value="1"/>
</dbReference>
<name>A0A9E8ZC77_9CYAN</name>
<reference evidence="2" key="1">
    <citation type="submission" date="2022-12" db="EMBL/GenBank/DDBJ databases">
        <title>Polyphasic identification of a Novel Hot-Spring Cyanobacterium Ocullathermofonsia sinensis gen nov. sp. nov. and Genomic Insights on its Adaptations to the Thermal Habitat.</title>
        <authorList>
            <person name="Daroch M."/>
            <person name="Tang J."/>
            <person name="Jiang Y."/>
        </authorList>
    </citation>
    <scope>NUCLEOTIDE SEQUENCE</scope>
    <source>
        <strain evidence="2">PKUAC-SCTA174</strain>
    </source>
</reference>
<dbReference type="PANTHER" id="PTHR46313">
    <property type="match status" value="1"/>
</dbReference>
<accession>A0A9E8ZC77</accession>
<evidence type="ECO:0000313" key="2">
    <source>
        <dbReference type="EMBL" id="WAL59172.1"/>
    </source>
</evidence>
<dbReference type="Gene3D" id="3.50.50.60">
    <property type="entry name" value="FAD/NAD(P)-binding domain"/>
    <property type="match status" value="2"/>
</dbReference>
<gene>
    <name evidence="2" type="ORF">OXH18_18620</name>
</gene>
<dbReference type="GO" id="GO:0016491">
    <property type="term" value="F:oxidoreductase activity"/>
    <property type="evidence" value="ECO:0007669"/>
    <property type="project" value="InterPro"/>
</dbReference>
<dbReference type="EMBL" id="CP113797">
    <property type="protein sequence ID" value="WAL59172.1"/>
    <property type="molecule type" value="Genomic_DNA"/>
</dbReference>
<dbReference type="PRINTS" id="PR00411">
    <property type="entry name" value="PNDRDTASEI"/>
</dbReference>
<evidence type="ECO:0000313" key="3">
    <source>
        <dbReference type="Proteomes" id="UP001163152"/>
    </source>
</evidence>
<dbReference type="PANTHER" id="PTHR46313:SF3">
    <property type="entry name" value="PROLYCOPENE ISOMERASE, CHLOROPLASTIC"/>
    <property type="match status" value="1"/>
</dbReference>
<sequence>MQADVIVIGSGIGGLTAAALLARYGKSVIVCESHAIPGGAAHGFSRQGFLFDSGPSFFAGLSDSNSLNPLRQVLEAIGETVAAVPYEPFGYYHFPEGTFAVYGNSDRYKAEIAKVTLQGAQEYTKFERELLRLYDRLRQIPAMALRADFNLIPFLLSRYPAALLNLLPQLAIIQASVGNVARVFVHDRWVQRLIDLECFLLSGLKADGTVAPEMAFMLGERTHSAIDYPIGGSDALVQALIRGLERWGGTLRLNAHVEQILVERGRVSGVQLRRGEVLHAPIVISNATIWDTYTQLLKPTDLPPAYRQRSLNIPVVDSFMHLHLGIRADGLNALTGHHVVVHDAAQDITVPGNTCMISIPSVWDAKLAPPGHHVVHAYTLEPFAGWQRDEHYDARKRDRSQSLYRALERIIPDVRQRIVLELIGTPLTHAHYLRRHQGTYGPAIAAGKGMFPSTHTPIAGLYRVGDSTIPGIGVPAVAASGILCANTIVSPQQVAALLKQSFNSQKILEN</sequence>
<dbReference type="RefSeq" id="WP_268608813.1">
    <property type="nucleotide sequence ID" value="NZ_CP113797.1"/>
</dbReference>
<proteinExistence type="predicted"/>
<dbReference type="Proteomes" id="UP001163152">
    <property type="component" value="Chromosome"/>
</dbReference>
<keyword evidence="3" id="KW-1185">Reference proteome</keyword>
<organism evidence="2 3">
    <name type="scientific">Thermocoleostomius sinensis A174</name>
    <dbReference type="NCBI Taxonomy" id="2016057"/>
    <lineage>
        <taxon>Bacteria</taxon>
        <taxon>Bacillati</taxon>
        <taxon>Cyanobacteriota</taxon>
        <taxon>Cyanophyceae</taxon>
        <taxon>Oculatellales</taxon>
        <taxon>Oculatellaceae</taxon>
        <taxon>Thermocoleostomius</taxon>
    </lineage>
</organism>
<feature type="domain" description="Amine oxidase" evidence="1">
    <location>
        <begin position="12"/>
        <end position="488"/>
    </location>
</feature>
<dbReference type="GO" id="GO:0016116">
    <property type="term" value="P:carotenoid metabolic process"/>
    <property type="evidence" value="ECO:0007669"/>
    <property type="project" value="InterPro"/>
</dbReference>
<dbReference type="InterPro" id="IPR002937">
    <property type="entry name" value="Amino_oxidase"/>
</dbReference>
<dbReference type="AlphaFoldDB" id="A0A9E8ZC77"/>
<dbReference type="Pfam" id="PF01593">
    <property type="entry name" value="Amino_oxidase"/>
    <property type="match status" value="1"/>
</dbReference>